<reference evidence="2" key="1">
    <citation type="submission" date="2015-07" db="EMBL/GenBank/DDBJ databases">
        <title>MeaNS - Measles Nucleotide Surveillance Program.</title>
        <authorList>
            <person name="Tran T."/>
            <person name="Druce J."/>
        </authorList>
    </citation>
    <scope>NUCLEOTIDE SEQUENCE</scope>
    <source>
        <strain evidence="2">DSM 2933</strain>
    </source>
</reference>
<dbReference type="AlphaFoldDB" id="A0A0L6JJZ2"/>
<dbReference type="EMBL" id="LGTC01000001">
    <property type="protein sequence ID" value="KNY25687.1"/>
    <property type="molecule type" value="Genomic_DNA"/>
</dbReference>
<evidence type="ECO:0000313" key="4">
    <source>
        <dbReference type="Proteomes" id="UP000036923"/>
    </source>
</evidence>
<dbReference type="Proteomes" id="UP000036923">
    <property type="component" value="Unassembled WGS sequence"/>
</dbReference>
<keyword evidence="1" id="KW-1133">Transmembrane helix</keyword>
<proteinExistence type="predicted"/>
<organism evidence="2 4">
    <name type="scientific">Pseudobacteroides cellulosolvens ATCC 35603 = DSM 2933</name>
    <dbReference type="NCBI Taxonomy" id="398512"/>
    <lineage>
        <taxon>Bacteria</taxon>
        <taxon>Bacillati</taxon>
        <taxon>Bacillota</taxon>
        <taxon>Clostridia</taxon>
        <taxon>Eubacteriales</taxon>
        <taxon>Oscillospiraceae</taxon>
        <taxon>Pseudobacteroides</taxon>
    </lineage>
</organism>
<name>A0A0L6JJZ2_9FIRM</name>
<evidence type="ECO:0000313" key="2">
    <source>
        <dbReference type="EMBL" id="KNY25687.1"/>
    </source>
</evidence>
<dbReference type="OrthoDB" id="2088435at2"/>
<evidence type="ECO:0000313" key="3">
    <source>
        <dbReference type="EMBL" id="KNY25701.1"/>
    </source>
</evidence>
<dbReference type="STRING" id="398512.Bccel_0947"/>
<keyword evidence="4" id="KW-1185">Reference proteome</keyword>
<sequence precursor="true">MKKILYVMILLVVSLGFYINCFAYTISPTTLTQYNAIDYPYITVIEHINNGKLVSTTIYSQDKLIMNNKTEQLWKQNSGNYIEVELYNGQISQWFQTANFYHGGTWQTFVYTNYDVVYDDGTIHKISNEHIPTFEFISPIGSKKYIDENPNIQIITDTNGSSYDVILYGKDKNGNWEMNMTYIWDLTESLSGFYVPGKIIPYVPGINRITIENTGLAPGEPGFGEILAEVQFEIVQTNANKIDIIGFDNEKTYQYAPTWYVLRTGTYNKQLHSIYVNGVKYNDCPINQQITYYDDHFYNVEQGKYNNPYKIGQNIVEIKDATGKIVFTKKFVLLEWTDPNETNTWGTDTPTIPSDFMKRKFPFCIPYDIYNSVVALKSTPKAPVWEIDLSNSVFKGGGKFTIDFSQFEAWAKIVRWGTLLIFTFILIINSRRFIGD</sequence>
<comment type="caution">
    <text evidence="2">The sequence shown here is derived from an EMBL/GenBank/DDBJ whole genome shotgun (WGS) entry which is preliminary data.</text>
</comment>
<feature type="transmembrane region" description="Helical" evidence="1">
    <location>
        <begin position="409"/>
        <end position="428"/>
    </location>
</feature>
<gene>
    <name evidence="2" type="ORF">Bccel_0947</name>
    <name evidence="3" type="ORF">Bccel_0961</name>
</gene>
<dbReference type="eggNOG" id="ENOG502ZHW6">
    <property type="taxonomic scope" value="Bacteria"/>
</dbReference>
<keyword evidence="1" id="KW-0812">Transmembrane</keyword>
<evidence type="ECO:0000256" key="1">
    <source>
        <dbReference type="SAM" id="Phobius"/>
    </source>
</evidence>
<protein>
    <submittedName>
        <fullName evidence="2">Uncharacterized protein</fullName>
    </submittedName>
</protein>
<dbReference type="RefSeq" id="WP_036945593.1">
    <property type="nucleotide sequence ID" value="NZ_JQKC01000060.1"/>
</dbReference>
<accession>A0A0L6JJZ2</accession>
<reference evidence="4" key="2">
    <citation type="submission" date="2015-07" db="EMBL/GenBank/DDBJ databases">
        <title>Near-Complete Genome Sequence of the Cellulolytic Bacterium Bacteroides (Pseudobacteroides) cellulosolvens ATCC 35603.</title>
        <authorList>
            <person name="Dassa B."/>
            <person name="Utturkar S.M."/>
            <person name="Klingeman D.M."/>
            <person name="Hurt R.A."/>
            <person name="Keller M."/>
            <person name="Xu J."/>
            <person name="Reddy Y.H.K."/>
            <person name="Borovok I."/>
            <person name="Grinberg I.R."/>
            <person name="Lamed R."/>
            <person name="Zhivin O."/>
            <person name="Bayer E.A."/>
            <person name="Brown S.D."/>
        </authorList>
    </citation>
    <scope>NUCLEOTIDE SEQUENCE [LARGE SCALE GENOMIC DNA]</scope>
    <source>
        <strain evidence="4">DSM 2933</strain>
    </source>
</reference>
<keyword evidence="1" id="KW-0472">Membrane</keyword>
<dbReference type="EMBL" id="LGTC01000001">
    <property type="protein sequence ID" value="KNY25701.1"/>
    <property type="molecule type" value="Genomic_DNA"/>
</dbReference>